<comment type="caution">
    <text evidence="2">The sequence shown here is derived from an EMBL/GenBank/DDBJ whole genome shotgun (WGS) entry which is preliminary data.</text>
</comment>
<name>A0AAD5DBY6_AMBAR</name>
<dbReference type="EMBL" id="JAMZMK010000053">
    <property type="protein sequence ID" value="KAI7757833.1"/>
    <property type="molecule type" value="Genomic_DNA"/>
</dbReference>
<evidence type="ECO:0000313" key="2">
    <source>
        <dbReference type="EMBL" id="KAI7757833.1"/>
    </source>
</evidence>
<keyword evidence="3" id="KW-1185">Reference proteome</keyword>
<reference evidence="2" key="1">
    <citation type="submission" date="2022-06" db="EMBL/GenBank/DDBJ databases">
        <title>Uncovering the hologenomic basis of an extraordinary plant invasion.</title>
        <authorList>
            <person name="Bieker V.C."/>
            <person name="Martin M.D."/>
            <person name="Gilbert T."/>
            <person name="Hodgins K."/>
            <person name="Battlay P."/>
            <person name="Petersen B."/>
            <person name="Wilson J."/>
        </authorList>
    </citation>
    <scope>NUCLEOTIDE SEQUENCE</scope>
    <source>
        <strain evidence="2">AA19_3_7</strain>
        <tissue evidence="2">Leaf</tissue>
    </source>
</reference>
<dbReference type="AlphaFoldDB" id="A0AAD5DBY6"/>
<dbReference type="Proteomes" id="UP001206925">
    <property type="component" value="Unassembled WGS sequence"/>
</dbReference>
<sequence>LLSQHTTNNYRSPDSPPLASVTTSYTSYFKVLPWMTVTMKPLPSSPDGVPGFRRQFLDLELAFSLRISDRAKEAIQGIIALEC</sequence>
<protein>
    <submittedName>
        <fullName evidence="2">Uncharacterized protein</fullName>
    </submittedName>
</protein>
<feature type="region of interest" description="Disordered" evidence="1">
    <location>
        <begin position="1"/>
        <end position="20"/>
    </location>
</feature>
<evidence type="ECO:0000313" key="3">
    <source>
        <dbReference type="Proteomes" id="UP001206925"/>
    </source>
</evidence>
<feature type="compositionally biased region" description="Polar residues" evidence="1">
    <location>
        <begin position="1"/>
        <end position="12"/>
    </location>
</feature>
<gene>
    <name evidence="2" type="ORF">M8C21_019280</name>
</gene>
<proteinExistence type="predicted"/>
<accession>A0AAD5DBY6</accession>
<feature type="non-terminal residue" evidence="2">
    <location>
        <position position="1"/>
    </location>
</feature>
<organism evidence="2 3">
    <name type="scientific">Ambrosia artemisiifolia</name>
    <name type="common">Common ragweed</name>
    <dbReference type="NCBI Taxonomy" id="4212"/>
    <lineage>
        <taxon>Eukaryota</taxon>
        <taxon>Viridiplantae</taxon>
        <taxon>Streptophyta</taxon>
        <taxon>Embryophyta</taxon>
        <taxon>Tracheophyta</taxon>
        <taxon>Spermatophyta</taxon>
        <taxon>Magnoliopsida</taxon>
        <taxon>eudicotyledons</taxon>
        <taxon>Gunneridae</taxon>
        <taxon>Pentapetalae</taxon>
        <taxon>asterids</taxon>
        <taxon>campanulids</taxon>
        <taxon>Asterales</taxon>
        <taxon>Asteraceae</taxon>
        <taxon>Asteroideae</taxon>
        <taxon>Heliantheae alliance</taxon>
        <taxon>Heliantheae</taxon>
        <taxon>Ambrosia</taxon>
    </lineage>
</organism>
<evidence type="ECO:0000256" key="1">
    <source>
        <dbReference type="SAM" id="MobiDB-lite"/>
    </source>
</evidence>